<evidence type="ECO:0000313" key="3">
    <source>
        <dbReference type="EMBL" id="TMI81017.1"/>
    </source>
</evidence>
<feature type="domain" description="Bacterial type II secretion system protein E" evidence="2">
    <location>
        <begin position="193"/>
        <end position="207"/>
    </location>
</feature>
<organism evidence="3 4">
    <name type="scientific">Candidatus Segetimicrobium genomatis</name>
    <dbReference type="NCBI Taxonomy" id="2569760"/>
    <lineage>
        <taxon>Bacteria</taxon>
        <taxon>Bacillati</taxon>
        <taxon>Candidatus Sysuimicrobiota</taxon>
        <taxon>Candidatus Sysuimicrobiia</taxon>
        <taxon>Candidatus Sysuimicrobiales</taxon>
        <taxon>Candidatus Segetimicrobiaceae</taxon>
        <taxon>Candidatus Segetimicrobium</taxon>
    </lineage>
</organism>
<dbReference type="InterPro" id="IPR050921">
    <property type="entry name" value="T4SS_GSP_E_ATPase"/>
</dbReference>
<dbReference type="SUPFAM" id="SSF52540">
    <property type="entry name" value="P-loop containing nucleoside triphosphate hydrolases"/>
    <property type="match status" value="1"/>
</dbReference>
<comment type="similarity">
    <text evidence="1">Belongs to the GSP E family.</text>
</comment>
<sequence>MEINDLLIHMVSRQASDLYIKTEVPPMLRIANQLMPIGETPLTPEAVERLAGQLMQPRHRKEFEEWQQVNLAYHTPALGRYRANIYMQRSMPAIVIRRIKSEIPSFEELRLPKMIADLALGQRGLVLVTGPTGSGKSTTLASMIDYRNRHAPGHIVTIEDPIEFVHADQRSLVSQREIGSDCDSFHMALRDALRQTPDVILIGEMRDAESATAAVHFAETGHLVLSTLHSTNASQTIERILRFFPAEAHESVQLLFSLDLLAVVSQRLIPRSDGKGLVLALELMVATPHIRELLKKGNISGLRAAMQAGTREGMQTFDQAVYALIQEAVIDTETGMHYADSPNDIRLRLRGLV</sequence>
<reference evidence="3 4" key="1">
    <citation type="journal article" date="2019" name="Nat. Microbiol.">
        <title>Mediterranean grassland soil C-N compound turnover is dependent on rainfall and depth, and is mediated by genomically divergent microorganisms.</title>
        <authorList>
            <person name="Diamond S."/>
            <person name="Andeer P.F."/>
            <person name="Li Z."/>
            <person name="Crits-Christoph A."/>
            <person name="Burstein D."/>
            <person name="Anantharaman K."/>
            <person name="Lane K.R."/>
            <person name="Thomas B.C."/>
            <person name="Pan C."/>
            <person name="Northen T.R."/>
            <person name="Banfield J.F."/>
        </authorList>
    </citation>
    <scope>NUCLEOTIDE SEQUENCE [LARGE SCALE GENOMIC DNA]</scope>
    <source>
        <strain evidence="3">NP_6</strain>
    </source>
</reference>
<dbReference type="InterPro" id="IPR003593">
    <property type="entry name" value="AAA+_ATPase"/>
</dbReference>
<evidence type="ECO:0000256" key="1">
    <source>
        <dbReference type="ARBA" id="ARBA00006611"/>
    </source>
</evidence>
<comment type="caution">
    <text evidence="3">The sequence shown here is derived from an EMBL/GenBank/DDBJ whole genome shotgun (WGS) entry which is preliminary data.</text>
</comment>
<dbReference type="PROSITE" id="PS00662">
    <property type="entry name" value="T2SP_E"/>
    <property type="match status" value="1"/>
</dbReference>
<dbReference type="Pfam" id="PF00437">
    <property type="entry name" value="T2SSE"/>
    <property type="match status" value="1"/>
</dbReference>
<dbReference type="InterPro" id="IPR027417">
    <property type="entry name" value="P-loop_NTPase"/>
</dbReference>
<dbReference type="CDD" id="cd01131">
    <property type="entry name" value="PilT"/>
    <property type="match status" value="1"/>
</dbReference>
<dbReference type="SMART" id="SM00382">
    <property type="entry name" value="AAA"/>
    <property type="match status" value="1"/>
</dbReference>
<name>A0A537JBT2_9BACT</name>
<protein>
    <submittedName>
        <fullName evidence="3">PilT/PilU family type 4a pilus ATPase</fullName>
    </submittedName>
</protein>
<dbReference type="PANTHER" id="PTHR30486:SF12">
    <property type="entry name" value="TYPE IV PILUS ATPASE PILU"/>
    <property type="match status" value="1"/>
</dbReference>
<proteinExistence type="inferred from homology"/>
<dbReference type="InterPro" id="IPR001482">
    <property type="entry name" value="T2SS/T4SS_dom"/>
</dbReference>
<dbReference type="GO" id="GO:0016887">
    <property type="term" value="F:ATP hydrolysis activity"/>
    <property type="evidence" value="ECO:0007669"/>
    <property type="project" value="InterPro"/>
</dbReference>
<dbReference type="Gene3D" id="3.30.450.90">
    <property type="match status" value="1"/>
</dbReference>
<accession>A0A537JBT2</accession>
<dbReference type="NCBIfam" id="TIGR01420">
    <property type="entry name" value="pilT_fam"/>
    <property type="match status" value="1"/>
</dbReference>
<dbReference type="AlphaFoldDB" id="A0A537JBT2"/>
<dbReference type="Proteomes" id="UP000318093">
    <property type="component" value="Unassembled WGS sequence"/>
</dbReference>
<dbReference type="EMBL" id="VBAN01000227">
    <property type="protein sequence ID" value="TMI81017.1"/>
    <property type="molecule type" value="Genomic_DNA"/>
</dbReference>
<evidence type="ECO:0000313" key="4">
    <source>
        <dbReference type="Proteomes" id="UP000318093"/>
    </source>
</evidence>
<dbReference type="Gene3D" id="3.40.50.300">
    <property type="entry name" value="P-loop containing nucleotide triphosphate hydrolases"/>
    <property type="match status" value="1"/>
</dbReference>
<dbReference type="InterPro" id="IPR006321">
    <property type="entry name" value="PilT/PilU"/>
</dbReference>
<dbReference type="PANTHER" id="PTHR30486">
    <property type="entry name" value="TWITCHING MOTILITY PROTEIN PILT"/>
    <property type="match status" value="1"/>
</dbReference>
<gene>
    <name evidence="3" type="ORF">E6H03_07515</name>
</gene>
<evidence type="ECO:0000259" key="2">
    <source>
        <dbReference type="PROSITE" id="PS00662"/>
    </source>
</evidence>
<dbReference type="GO" id="GO:0005524">
    <property type="term" value="F:ATP binding"/>
    <property type="evidence" value="ECO:0007669"/>
    <property type="project" value="InterPro"/>
</dbReference>